<evidence type="ECO:0000256" key="4">
    <source>
        <dbReference type="ARBA" id="ARBA00023014"/>
    </source>
</evidence>
<dbReference type="Proteomes" id="UP000050571">
    <property type="component" value="Segment"/>
</dbReference>
<dbReference type="GO" id="GO:0051536">
    <property type="term" value="F:iron-sulfur cluster binding"/>
    <property type="evidence" value="ECO:0007669"/>
    <property type="project" value="UniProtKB-KW"/>
</dbReference>
<sequence>MFDFNNVVTYKKIFSGSIFEPMTPCFNLNIINLCNAKCPYCYARKSNNFDNFASLNNIKRYLNDLNKLDFKFNILVIGGEPTLHPPS</sequence>
<dbReference type="InterPro" id="IPR058240">
    <property type="entry name" value="rSAM_sf"/>
</dbReference>
<dbReference type="SFLD" id="SFLDS00029">
    <property type="entry name" value="Radical_SAM"/>
    <property type="match status" value="1"/>
</dbReference>
<dbReference type="GeneID" id="14010834"/>
<accession>I7KIH2</accession>
<dbReference type="GO" id="GO:0003824">
    <property type="term" value="F:catalytic activity"/>
    <property type="evidence" value="ECO:0007669"/>
    <property type="project" value="InterPro"/>
</dbReference>
<dbReference type="RefSeq" id="YP_007005094.1">
    <property type="nucleotide sequence ID" value="NC_019507.1"/>
</dbReference>
<name>I7KIH2_9CAUD</name>
<gene>
    <name evidence="6" type="primary">CP21_024</name>
</gene>
<dbReference type="InterPro" id="IPR007197">
    <property type="entry name" value="rSAM"/>
</dbReference>
<evidence type="ECO:0000313" key="6">
    <source>
        <dbReference type="EMBL" id="CCH63486.1"/>
    </source>
</evidence>
<keyword evidence="7" id="KW-1185">Reference proteome</keyword>
<dbReference type="InterPro" id="IPR013785">
    <property type="entry name" value="Aldolase_TIM"/>
</dbReference>
<evidence type="ECO:0000256" key="2">
    <source>
        <dbReference type="ARBA" id="ARBA00022723"/>
    </source>
</evidence>
<reference evidence="6 7" key="1">
    <citation type="journal article" date="2012" name="J. Virol.">
        <title>The Complete Genome Sequence of Bacteriophage CP21 Reveals Modular Shuffling in Campylobacter Group II Phages.</title>
        <authorList>
            <person name="Hammerl J.A."/>
            <person name="Jackel C."/>
            <person name="Reetz J."/>
            <person name="Hertwig S."/>
        </authorList>
    </citation>
    <scope>NUCLEOTIDE SEQUENCE [LARGE SCALE GENOMIC DNA]</scope>
</reference>
<keyword evidence="1" id="KW-0949">S-adenosyl-L-methionine</keyword>
<protein>
    <submittedName>
        <fullName evidence="6">Radical SAM domain-containing protein</fullName>
    </submittedName>
</protein>
<keyword evidence="2" id="KW-0479">Metal-binding</keyword>
<dbReference type="GO" id="GO:0046872">
    <property type="term" value="F:metal ion binding"/>
    <property type="evidence" value="ECO:0007669"/>
    <property type="project" value="UniProtKB-KW"/>
</dbReference>
<feature type="domain" description="Radical SAM core" evidence="5">
    <location>
        <begin position="29"/>
        <end position="86"/>
    </location>
</feature>
<dbReference type="SUPFAM" id="SSF102114">
    <property type="entry name" value="Radical SAM enzymes"/>
    <property type="match status" value="1"/>
</dbReference>
<evidence type="ECO:0000256" key="1">
    <source>
        <dbReference type="ARBA" id="ARBA00022691"/>
    </source>
</evidence>
<dbReference type="Gene3D" id="3.20.20.70">
    <property type="entry name" value="Aldolase class I"/>
    <property type="match status" value="1"/>
</dbReference>
<proteinExistence type="predicted"/>
<dbReference type="KEGG" id="vg:14010834"/>
<dbReference type="Pfam" id="PF04055">
    <property type="entry name" value="Radical_SAM"/>
    <property type="match status" value="1"/>
</dbReference>
<evidence type="ECO:0000256" key="3">
    <source>
        <dbReference type="ARBA" id="ARBA00023004"/>
    </source>
</evidence>
<keyword evidence="4" id="KW-0411">Iron-sulfur</keyword>
<organism evidence="6 7">
    <name type="scientific">Campylobacter phage CP21</name>
    <dbReference type="NCBI Taxonomy" id="2881391"/>
    <lineage>
        <taxon>Viruses</taxon>
        <taxon>Duplodnaviria</taxon>
        <taxon>Heunggongvirae</taxon>
        <taxon>Uroviricota</taxon>
        <taxon>Caudoviricetes</taxon>
        <taxon>Connertonviridae</taxon>
        <taxon>Firehammervirus</taxon>
        <taxon>Firehammervirus CP21</taxon>
    </lineage>
</organism>
<evidence type="ECO:0000313" key="7">
    <source>
        <dbReference type="Proteomes" id="UP000050571"/>
    </source>
</evidence>
<dbReference type="EMBL" id="HE815464">
    <property type="protein sequence ID" value="CCH63486.1"/>
    <property type="molecule type" value="Genomic_DNA"/>
</dbReference>
<keyword evidence="3" id="KW-0408">Iron</keyword>
<evidence type="ECO:0000259" key="5">
    <source>
        <dbReference type="Pfam" id="PF04055"/>
    </source>
</evidence>